<dbReference type="InterPro" id="IPR001460">
    <property type="entry name" value="PCN-bd_Tpept"/>
</dbReference>
<keyword evidence="11 14" id="KW-1133">Transmembrane helix</keyword>
<evidence type="ECO:0000256" key="9">
    <source>
        <dbReference type="ARBA" id="ARBA00022960"/>
    </source>
</evidence>
<comment type="subcellular location">
    <subcellularLocation>
        <location evidence="14">Cell inner membrane</location>
        <topology evidence="14">Single-pass membrane protein</topology>
    </subcellularLocation>
    <subcellularLocation>
        <location evidence="2">Cell membrane</location>
    </subcellularLocation>
    <subcellularLocation>
        <location evidence="1">Membrane</location>
        <topology evidence="1">Single-pass membrane protein</topology>
    </subcellularLocation>
</comment>
<dbReference type="EMBL" id="JAUSRD010000007">
    <property type="protein sequence ID" value="MDP9894138.1"/>
    <property type="molecule type" value="Genomic_DNA"/>
</dbReference>
<dbReference type="Gene3D" id="3.90.1310.10">
    <property type="entry name" value="Penicillin-binding protein 2a (Domain 2)"/>
    <property type="match status" value="1"/>
</dbReference>
<evidence type="ECO:0000256" key="5">
    <source>
        <dbReference type="ARBA" id="ARBA00022645"/>
    </source>
</evidence>
<evidence type="ECO:0000259" key="17">
    <source>
        <dbReference type="Pfam" id="PF03717"/>
    </source>
</evidence>
<reference evidence="18" key="1">
    <citation type="submission" date="2023-07" db="EMBL/GenBank/DDBJ databases">
        <title>Sorghum-associated microbial communities from plants grown in Nebraska, USA.</title>
        <authorList>
            <person name="Schachtman D."/>
        </authorList>
    </citation>
    <scope>NUCLEOTIDE SEQUENCE</scope>
    <source>
        <strain evidence="18">DS3754</strain>
    </source>
</reference>
<evidence type="ECO:0000256" key="10">
    <source>
        <dbReference type="ARBA" id="ARBA00022984"/>
    </source>
</evidence>
<dbReference type="SUPFAM" id="SSF56519">
    <property type="entry name" value="Penicillin binding protein dimerisation domain"/>
    <property type="match status" value="1"/>
</dbReference>
<feature type="region of interest" description="Disordered" evidence="15">
    <location>
        <begin position="628"/>
        <end position="648"/>
    </location>
</feature>
<evidence type="ECO:0000256" key="6">
    <source>
        <dbReference type="ARBA" id="ARBA00022670"/>
    </source>
</evidence>
<comment type="caution">
    <text evidence="18">The sequence shown here is derived from an EMBL/GenBank/DDBJ whole genome shotgun (WGS) entry which is preliminary data.</text>
</comment>
<evidence type="ECO:0000256" key="2">
    <source>
        <dbReference type="ARBA" id="ARBA00004236"/>
    </source>
</evidence>
<dbReference type="GO" id="GO:0071555">
    <property type="term" value="P:cell wall organization"/>
    <property type="evidence" value="ECO:0007669"/>
    <property type="project" value="UniProtKB-KW"/>
</dbReference>
<dbReference type="GO" id="GO:0009002">
    <property type="term" value="F:serine-type D-Ala-D-Ala carboxypeptidase activity"/>
    <property type="evidence" value="ECO:0007669"/>
    <property type="project" value="UniProtKB-UniRule"/>
</dbReference>
<sequence length="648" mass="70910">MSMHSFSHPGAESARFQRRVAVARAVTLICFGLIIARLFYLQVQEHASLSAKAERNSTAIIPIPPERGLIFDRQGVVLAANKPVFSLEITPAKIQGELDRLLSDLAGVVRIEARDISRFRTLLAESKGLSPIPLRTMLSEEEIAIVSAQRFRFPGVEINARSLRTYPFGQLASHALGYIGRINDADRRALEDSEPTRQNYLGSDHIGKLGIEQRYETQLHGTTGFERMQTAASGQAMRSLSVQAARAGQGVQLALDLQLQRLIELLLGNRRGAAVVLDPRNGDVLSFVSTPTFDPNIFVTGVDRDTWKTLNESTDRPLLNRAFRGTYPPGSTYKPFMAMASLELGKRAPAVLINDPGYWDFGNHRFRSHEGGLGPMNLFTSLVYSSNVYYYTLANEMGVETIHDFMSPFGFGQLTGIDLDGEVRGVLPNQAWKRKAYRTAAQQKWQAGETISLGIGQGYNNFTILQLATATAALANNGLLHPPRMATGLEDPDTHAIHPIAPPAPRDLKLRPENLALVRDALIGVTVQGTARKAFLGAKYVSAGKTGTAQAVTIKQGHRYNAAKMQEQERDHGLYVGFAPAGAPRVAVAVIVENAGGGGQVSAPIARRIFDYLLEGEYPSEEDIEAVQQGIGTTPRGKPVRLEDARWH</sequence>
<dbReference type="GO" id="GO:0006508">
    <property type="term" value="P:proteolysis"/>
    <property type="evidence" value="ECO:0007669"/>
    <property type="project" value="UniProtKB-KW"/>
</dbReference>
<keyword evidence="9 14" id="KW-0133">Cell shape</keyword>
<evidence type="ECO:0000259" key="16">
    <source>
        <dbReference type="Pfam" id="PF00905"/>
    </source>
</evidence>
<evidence type="ECO:0000313" key="19">
    <source>
        <dbReference type="Proteomes" id="UP001242045"/>
    </source>
</evidence>
<comment type="caution">
    <text evidence="14">Lacks conserved residue(s) required for the propagation of feature annotation.</text>
</comment>
<feature type="active site" description="Acyl-ester intermediate" evidence="14">
    <location>
        <position position="331"/>
    </location>
</feature>
<accession>A0AAW8D2D1</accession>
<dbReference type="GO" id="GO:0071972">
    <property type="term" value="F:peptidoglycan L,D-transpeptidase activity"/>
    <property type="evidence" value="ECO:0007669"/>
    <property type="project" value="TreeGrafter"/>
</dbReference>
<keyword evidence="7 14" id="KW-0812">Transmembrane</keyword>
<name>A0AAW8D2D1_9BURK</name>
<dbReference type="RefSeq" id="WP_307685357.1">
    <property type="nucleotide sequence ID" value="NZ_JAUSRD010000007.1"/>
</dbReference>
<dbReference type="Gene3D" id="3.40.710.10">
    <property type="entry name" value="DD-peptidase/beta-lactamase superfamily"/>
    <property type="match status" value="1"/>
</dbReference>
<dbReference type="HAMAP" id="MF_02081">
    <property type="entry name" value="MrdA_transpept"/>
    <property type="match status" value="1"/>
</dbReference>
<proteinExistence type="inferred from homology"/>
<evidence type="ECO:0000256" key="12">
    <source>
        <dbReference type="ARBA" id="ARBA00023136"/>
    </source>
</evidence>
<dbReference type="InterPro" id="IPR005311">
    <property type="entry name" value="PBP_dimer"/>
</dbReference>
<evidence type="ECO:0000256" key="1">
    <source>
        <dbReference type="ARBA" id="ARBA00004167"/>
    </source>
</evidence>
<keyword evidence="5 14" id="KW-0121">Carboxypeptidase</keyword>
<dbReference type="Gene3D" id="3.30.1390.30">
    <property type="entry name" value="Penicillin-binding protein 2a, domain 3"/>
    <property type="match status" value="1"/>
</dbReference>
<evidence type="ECO:0000256" key="13">
    <source>
        <dbReference type="ARBA" id="ARBA00023316"/>
    </source>
</evidence>
<keyword evidence="13 14" id="KW-0961">Cell wall biogenesis/degradation</keyword>
<evidence type="ECO:0000256" key="8">
    <source>
        <dbReference type="ARBA" id="ARBA00022801"/>
    </source>
</evidence>
<dbReference type="InterPro" id="IPR050515">
    <property type="entry name" value="Beta-lactam/transpept"/>
</dbReference>
<dbReference type="Pfam" id="PF00905">
    <property type="entry name" value="Transpeptidase"/>
    <property type="match status" value="1"/>
</dbReference>
<dbReference type="AlphaFoldDB" id="A0AAW8D2D1"/>
<dbReference type="PANTHER" id="PTHR30627:SF2">
    <property type="entry name" value="PEPTIDOGLYCAN D,D-TRANSPEPTIDASE MRDA"/>
    <property type="match status" value="1"/>
</dbReference>
<keyword evidence="8 14" id="KW-0378">Hydrolase</keyword>
<keyword evidence="10 14" id="KW-0573">Peptidoglycan synthesis</keyword>
<evidence type="ECO:0000256" key="7">
    <source>
        <dbReference type="ARBA" id="ARBA00022692"/>
    </source>
</evidence>
<evidence type="ECO:0000256" key="4">
    <source>
        <dbReference type="ARBA" id="ARBA00022519"/>
    </source>
</evidence>
<comment type="similarity">
    <text evidence="14">Belongs to the transpeptidase family. MrdA subfamily.</text>
</comment>
<organism evidence="18 19">
    <name type="scientific">Variovorax boronicumulans</name>
    <dbReference type="NCBI Taxonomy" id="436515"/>
    <lineage>
        <taxon>Bacteria</taxon>
        <taxon>Pseudomonadati</taxon>
        <taxon>Pseudomonadota</taxon>
        <taxon>Betaproteobacteria</taxon>
        <taxon>Burkholderiales</taxon>
        <taxon>Comamonadaceae</taxon>
        <taxon>Variovorax</taxon>
    </lineage>
</organism>
<gene>
    <name evidence="14" type="primary">mrdA</name>
    <name evidence="18" type="ORF">J2W31_003261</name>
</gene>
<dbReference type="NCBIfam" id="TIGR03423">
    <property type="entry name" value="pbp2_mrdA"/>
    <property type="match status" value="1"/>
</dbReference>
<dbReference type="Pfam" id="PF03717">
    <property type="entry name" value="PBP_dimer"/>
    <property type="match status" value="1"/>
</dbReference>
<feature type="transmembrane region" description="Helical" evidence="14">
    <location>
        <begin position="21"/>
        <end position="40"/>
    </location>
</feature>
<evidence type="ECO:0000256" key="3">
    <source>
        <dbReference type="ARBA" id="ARBA00022475"/>
    </source>
</evidence>
<dbReference type="GO" id="GO:0005886">
    <property type="term" value="C:plasma membrane"/>
    <property type="evidence" value="ECO:0007669"/>
    <property type="project" value="UniProtKB-SubCell"/>
</dbReference>
<dbReference type="Proteomes" id="UP001242045">
    <property type="component" value="Unassembled WGS sequence"/>
</dbReference>
<evidence type="ECO:0000256" key="14">
    <source>
        <dbReference type="HAMAP-Rule" id="MF_02081"/>
    </source>
</evidence>
<dbReference type="InterPro" id="IPR017790">
    <property type="entry name" value="Penicillin-binding_protein_2"/>
</dbReference>
<evidence type="ECO:0000256" key="15">
    <source>
        <dbReference type="SAM" id="MobiDB-lite"/>
    </source>
</evidence>
<comment type="pathway">
    <text evidence="14">Cell wall biogenesis; peptidoglycan biosynthesis.</text>
</comment>
<feature type="domain" description="Penicillin-binding protein transpeptidase" evidence="16">
    <location>
        <begin position="272"/>
        <end position="610"/>
    </location>
</feature>
<comment type="catalytic activity">
    <reaction evidence="14">
        <text>Preferential cleavage: (Ac)2-L-Lys-D-Ala-|-D-Ala. Also transpeptidation of peptidyl-alanyl moieties that are N-acyl substituents of D-alanine.</text>
        <dbReference type="EC" id="3.4.16.4"/>
    </reaction>
</comment>
<dbReference type="PANTHER" id="PTHR30627">
    <property type="entry name" value="PEPTIDOGLYCAN D,D-TRANSPEPTIDASE"/>
    <property type="match status" value="1"/>
</dbReference>
<feature type="domain" description="Penicillin-binding protein dimerisation" evidence="17">
    <location>
        <begin position="62"/>
        <end position="239"/>
    </location>
</feature>
<dbReference type="GO" id="GO:0008360">
    <property type="term" value="P:regulation of cell shape"/>
    <property type="evidence" value="ECO:0007669"/>
    <property type="project" value="UniProtKB-KW"/>
</dbReference>
<dbReference type="InterPro" id="IPR012338">
    <property type="entry name" value="Beta-lactam/transpept-like"/>
</dbReference>
<dbReference type="EC" id="3.4.16.4" evidence="14"/>
<keyword evidence="4 14" id="KW-0997">Cell inner membrane</keyword>
<protein>
    <recommendedName>
        <fullName evidence="14">Peptidoglycan D,D-transpeptidase MrdA</fullName>
        <ecNumber evidence="14">3.4.16.4</ecNumber>
    </recommendedName>
    <alternativeName>
        <fullName evidence="14">Penicillin-binding protein 2</fullName>
        <shortName evidence="14">PBP-2</shortName>
    </alternativeName>
</protein>
<dbReference type="GO" id="GO:0008658">
    <property type="term" value="F:penicillin binding"/>
    <property type="evidence" value="ECO:0007669"/>
    <property type="project" value="InterPro"/>
</dbReference>
<keyword evidence="6 14" id="KW-0645">Protease</keyword>
<dbReference type="SUPFAM" id="SSF56601">
    <property type="entry name" value="beta-lactamase/transpeptidase-like"/>
    <property type="match status" value="1"/>
</dbReference>
<dbReference type="GO" id="GO:0009252">
    <property type="term" value="P:peptidoglycan biosynthetic process"/>
    <property type="evidence" value="ECO:0007669"/>
    <property type="project" value="UniProtKB-UniRule"/>
</dbReference>
<comment type="function">
    <text evidence="14">Catalyzes cross-linking of the peptidoglycan cell wall.</text>
</comment>
<keyword evidence="3 14" id="KW-1003">Cell membrane</keyword>
<evidence type="ECO:0000256" key="11">
    <source>
        <dbReference type="ARBA" id="ARBA00022989"/>
    </source>
</evidence>
<dbReference type="InterPro" id="IPR036138">
    <property type="entry name" value="PBP_dimer_sf"/>
</dbReference>
<keyword evidence="12 14" id="KW-0472">Membrane</keyword>
<evidence type="ECO:0000313" key="18">
    <source>
        <dbReference type="EMBL" id="MDP9894138.1"/>
    </source>
</evidence>